<feature type="transmembrane region" description="Helical" evidence="1">
    <location>
        <begin position="78"/>
        <end position="104"/>
    </location>
</feature>
<dbReference type="Proteomes" id="UP000192491">
    <property type="component" value="Unassembled WGS sequence"/>
</dbReference>
<keyword evidence="1" id="KW-1133">Transmembrane helix</keyword>
<organism evidence="2 3">
    <name type="scientific">Thiothrix lacustris</name>
    <dbReference type="NCBI Taxonomy" id="525917"/>
    <lineage>
        <taxon>Bacteria</taxon>
        <taxon>Pseudomonadati</taxon>
        <taxon>Pseudomonadota</taxon>
        <taxon>Gammaproteobacteria</taxon>
        <taxon>Thiotrichales</taxon>
        <taxon>Thiotrichaceae</taxon>
        <taxon>Thiothrix</taxon>
    </lineage>
</organism>
<keyword evidence="1" id="KW-0472">Membrane</keyword>
<name>A0A1Y1QB86_9GAMM</name>
<feature type="transmembrane region" description="Helical" evidence="1">
    <location>
        <begin position="40"/>
        <end position="58"/>
    </location>
</feature>
<dbReference type="AlphaFoldDB" id="A0A1Y1QB86"/>
<accession>A0A1Y1QB86</accession>
<protein>
    <submittedName>
        <fullName evidence="2">Uncharacterized protein</fullName>
    </submittedName>
</protein>
<evidence type="ECO:0000313" key="3">
    <source>
        <dbReference type="Proteomes" id="UP000192491"/>
    </source>
</evidence>
<dbReference type="EMBL" id="MTEJ01000531">
    <property type="protein sequence ID" value="OQX01930.1"/>
    <property type="molecule type" value="Genomic_DNA"/>
</dbReference>
<keyword evidence="1" id="KW-0812">Transmembrane</keyword>
<reference evidence="2 3" key="1">
    <citation type="submission" date="2017-01" db="EMBL/GenBank/DDBJ databases">
        <title>Novel large sulfur bacteria in the metagenomes of groundwater-fed chemosynthetic microbial mats in the Lake Huron basin.</title>
        <authorList>
            <person name="Sharrar A.M."/>
            <person name="Flood B.E."/>
            <person name="Bailey J.V."/>
            <person name="Jones D.S."/>
            <person name="Biddanda B."/>
            <person name="Ruberg S.A."/>
            <person name="Marcus D.N."/>
            <person name="Dick G.J."/>
        </authorList>
    </citation>
    <scope>NUCLEOTIDE SEQUENCE [LARGE SCALE GENOMIC DNA]</scope>
    <source>
        <strain evidence="2">A8</strain>
    </source>
</reference>
<evidence type="ECO:0000313" key="2">
    <source>
        <dbReference type="EMBL" id="OQX01930.1"/>
    </source>
</evidence>
<comment type="caution">
    <text evidence="2">The sequence shown here is derived from an EMBL/GenBank/DDBJ whole genome shotgun (WGS) entry which is preliminary data.</text>
</comment>
<evidence type="ECO:0000256" key="1">
    <source>
        <dbReference type="SAM" id="Phobius"/>
    </source>
</evidence>
<gene>
    <name evidence="2" type="ORF">BWK73_44435</name>
</gene>
<sequence>MTARVSTEKELGDALKREEHTIEITGDLAKKTIKLRATGNIAWAVAFAAIGIAVYGVIATPVTGGTTGIVAGFTGTAAVGILGGAATYSAIAIAVAAGGVGVLTSLRSYKEVSRTANSLIIKRK</sequence>
<proteinExistence type="predicted"/>